<evidence type="ECO:0000256" key="1">
    <source>
        <dbReference type="SAM" id="SignalP"/>
    </source>
</evidence>
<protein>
    <submittedName>
        <fullName evidence="3">Transglycosylase [Cyanobium gracile PCC 6307]</fullName>
    </submittedName>
</protein>
<gene>
    <name evidence="3" type="ORF">MSP7336_03341</name>
</gene>
<dbReference type="Proteomes" id="UP000252015">
    <property type="component" value="Unassembled WGS sequence"/>
</dbReference>
<dbReference type="STRING" id="29313.BHQ16_12355"/>
<organism evidence="3 4">
    <name type="scientific">Mycobacterium shimoidei</name>
    <dbReference type="NCBI Taxonomy" id="29313"/>
    <lineage>
        <taxon>Bacteria</taxon>
        <taxon>Bacillati</taxon>
        <taxon>Actinomycetota</taxon>
        <taxon>Actinomycetes</taxon>
        <taxon>Mycobacteriales</taxon>
        <taxon>Mycobacteriaceae</taxon>
        <taxon>Mycobacterium</taxon>
    </lineage>
</organism>
<dbReference type="Gene3D" id="1.10.530.10">
    <property type="match status" value="1"/>
</dbReference>
<dbReference type="InterPro" id="IPR023346">
    <property type="entry name" value="Lysozyme-like_dom_sf"/>
</dbReference>
<dbReference type="AlphaFoldDB" id="A0A375Z1W8"/>
<keyword evidence="1" id="KW-0732">Signal</keyword>
<sequence length="289" mass="30284">MRISKSAVMLSGVTVLVAATLASTINSAAASPPAAPALASDPAALGADLAADEQALRNPSSSESVLQAAAHRQQAAYRALGHHPDWIPVARSQIPASLVGAYDRNVDARQQLTALTPPKDTLPAWRIVAPAPANELLGYYRAAEAATGVDWSYLAAINLVETGFGRIAGVSDAAAQGPMQFLPSTFAAYGNGGDIHSPRDSIMAAGRMLAANGFGNNHDRAVYAYNHSNLYVRAVDDYAAVLASDPAAFAGYYLWDIYYRTTSGDVLLPIGYAASSRIPVGEYLATHPQ</sequence>
<feature type="signal peptide" evidence="1">
    <location>
        <begin position="1"/>
        <end position="30"/>
    </location>
</feature>
<evidence type="ECO:0000313" key="3">
    <source>
        <dbReference type="EMBL" id="SRX95077.1"/>
    </source>
</evidence>
<feature type="chain" id="PRO_5017060257" evidence="1">
    <location>
        <begin position="31"/>
        <end position="289"/>
    </location>
</feature>
<name>A0A375Z1W8_MYCSH</name>
<dbReference type="InterPro" id="IPR008258">
    <property type="entry name" value="Transglycosylase_SLT_dom_1"/>
</dbReference>
<dbReference type="CDD" id="cd13399">
    <property type="entry name" value="Slt35-like"/>
    <property type="match status" value="1"/>
</dbReference>
<dbReference type="SUPFAM" id="SSF53955">
    <property type="entry name" value="Lysozyme-like"/>
    <property type="match status" value="1"/>
</dbReference>
<accession>A0A375Z1W8</accession>
<dbReference type="Pfam" id="PF01464">
    <property type="entry name" value="SLT"/>
    <property type="match status" value="1"/>
</dbReference>
<feature type="domain" description="Transglycosylase SLT" evidence="2">
    <location>
        <begin position="139"/>
        <end position="232"/>
    </location>
</feature>
<evidence type="ECO:0000313" key="4">
    <source>
        <dbReference type="Proteomes" id="UP000252015"/>
    </source>
</evidence>
<dbReference type="OrthoDB" id="9796191at2"/>
<evidence type="ECO:0000259" key="2">
    <source>
        <dbReference type="Pfam" id="PF01464"/>
    </source>
</evidence>
<proteinExistence type="predicted"/>
<reference evidence="3 4" key="1">
    <citation type="submission" date="2018-05" db="EMBL/GenBank/DDBJ databases">
        <authorList>
            <consortium name="IHU Genomes"/>
        </authorList>
    </citation>
    <scope>NUCLEOTIDE SEQUENCE [LARGE SCALE GENOMIC DNA]</scope>
    <source>
        <strain evidence="3 4">P7336</strain>
    </source>
</reference>
<keyword evidence="4" id="KW-1185">Reference proteome</keyword>
<dbReference type="EMBL" id="UEGW01000001">
    <property type="protein sequence ID" value="SRX95077.1"/>
    <property type="molecule type" value="Genomic_DNA"/>
</dbReference>